<keyword evidence="5 7" id="KW-1133">Transmembrane helix</keyword>
<evidence type="ECO:0000256" key="5">
    <source>
        <dbReference type="ARBA" id="ARBA00022989"/>
    </source>
</evidence>
<reference evidence="10 11" key="1">
    <citation type="submission" date="2019-01" db="EMBL/GenBank/DDBJ databases">
        <title>Novel species of Nocardioides.</title>
        <authorList>
            <person name="Liu Q."/>
            <person name="X Y.-H."/>
        </authorList>
    </citation>
    <scope>NUCLEOTIDE SEQUENCE [LARGE SCALE GENOMIC DNA]</scope>
    <source>
        <strain evidence="10 11">HLT2-9</strain>
    </source>
</reference>
<keyword evidence="11" id="KW-1185">Reference proteome</keyword>
<evidence type="ECO:0000256" key="2">
    <source>
        <dbReference type="ARBA" id="ARBA00022448"/>
    </source>
</evidence>
<dbReference type="PANTHER" id="PTHR30193:SF37">
    <property type="entry name" value="INNER MEMBRANE ABC TRANSPORTER PERMEASE PROTEIN YCJO"/>
    <property type="match status" value="1"/>
</dbReference>
<dbReference type="InterPro" id="IPR035906">
    <property type="entry name" value="MetI-like_sf"/>
</dbReference>
<evidence type="ECO:0000256" key="3">
    <source>
        <dbReference type="ARBA" id="ARBA00022475"/>
    </source>
</evidence>
<dbReference type="GO" id="GO:0055085">
    <property type="term" value="P:transmembrane transport"/>
    <property type="evidence" value="ECO:0007669"/>
    <property type="project" value="InterPro"/>
</dbReference>
<dbReference type="Proteomes" id="UP000291101">
    <property type="component" value="Unassembled WGS sequence"/>
</dbReference>
<feature type="transmembrane region" description="Helical" evidence="7">
    <location>
        <begin position="48"/>
        <end position="74"/>
    </location>
</feature>
<keyword evidence="3" id="KW-1003">Cell membrane</keyword>
<dbReference type="Pfam" id="PF00528">
    <property type="entry name" value="BPD_transp_1"/>
    <property type="match status" value="1"/>
</dbReference>
<proteinExistence type="inferred from homology"/>
<sequence length="339" mass="37354">MSQRTLDPAGARDGEAIASPPRAGRPPGPAPAAPRPWRERRAAWDARLAPYLYVSPFFLVFAVVGAFPLVYTAYVSVHDWSLLGGKGDFVGFQNYRDVWANPYFSKHVVNTLSIFVLSSVPQVVVAVVLAGLLDNQLRGRTWWRMSILLPFVVSPVAVAIIFGSVFGDRYGLLNELLGTVGIGPIAWHTDRLASHVAIATMVNWRWTGFNALIFLAAMQAVPRDLYESAALDGASRVRQFLAITLPMIRPTMIFVVITSTIGGLQIFAEPRLFDETTARNGGSDRQFGTITMLVYDFGWQLRDLGRASATAWMLFVLIMLIALVNLVLMKRIGSLAGER</sequence>
<dbReference type="RefSeq" id="WP_129426517.1">
    <property type="nucleotide sequence ID" value="NZ_SDWV01000007.1"/>
</dbReference>
<dbReference type="InterPro" id="IPR051393">
    <property type="entry name" value="ABC_transporter_permease"/>
</dbReference>
<dbReference type="GO" id="GO:0005886">
    <property type="term" value="C:plasma membrane"/>
    <property type="evidence" value="ECO:0007669"/>
    <property type="project" value="UniProtKB-SubCell"/>
</dbReference>
<evidence type="ECO:0000256" key="8">
    <source>
        <dbReference type="SAM" id="MobiDB-lite"/>
    </source>
</evidence>
<comment type="similarity">
    <text evidence="7">Belongs to the binding-protein-dependent transport system permease family.</text>
</comment>
<gene>
    <name evidence="10" type="ORF">EUA94_08900</name>
</gene>
<feature type="domain" description="ABC transmembrane type-1" evidence="9">
    <location>
        <begin position="108"/>
        <end position="325"/>
    </location>
</feature>
<evidence type="ECO:0000313" key="11">
    <source>
        <dbReference type="Proteomes" id="UP000291101"/>
    </source>
</evidence>
<dbReference type="AlphaFoldDB" id="A0A4V1RQ35"/>
<evidence type="ECO:0000313" key="10">
    <source>
        <dbReference type="EMBL" id="RYC11477.1"/>
    </source>
</evidence>
<protein>
    <submittedName>
        <fullName evidence="10">Sugar ABC transporter permease</fullName>
    </submittedName>
</protein>
<comment type="subcellular location">
    <subcellularLocation>
        <location evidence="1 7">Cell membrane</location>
        <topology evidence="1 7">Multi-pass membrane protein</topology>
    </subcellularLocation>
</comment>
<evidence type="ECO:0000256" key="6">
    <source>
        <dbReference type="ARBA" id="ARBA00023136"/>
    </source>
</evidence>
<evidence type="ECO:0000256" key="1">
    <source>
        <dbReference type="ARBA" id="ARBA00004651"/>
    </source>
</evidence>
<name>A0A4V1RQ35_9ACTN</name>
<feature type="transmembrane region" description="Helical" evidence="7">
    <location>
        <begin position="309"/>
        <end position="329"/>
    </location>
</feature>
<feature type="transmembrane region" description="Helical" evidence="7">
    <location>
        <begin position="145"/>
        <end position="166"/>
    </location>
</feature>
<comment type="caution">
    <text evidence="10">The sequence shown here is derived from an EMBL/GenBank/DDBJ whole genome shotgun (WGS) entry which is preliminary data.</text>
</comment>
<dbReference type="PROSITE" id="PS50928">
    <property type="entry name" value="ABC_TM1"/>
    <property type="match status" value="1"/>
</dbReference>
<dbReference type="Gene3D" id="1.10.3720.10">
    <property type="entry name" value="MetI-like"/>
    <property type="match status" value="1"/>
</dbReference>
<dbReference type="SUPFAM" id="SSF161098">
    <property type="entry name" value="MetI-like"/>
    <property type="match status" value="1"/>
</dbReference>
<keyword evidence="2 7" id="KW-0813">Transport</keyword>
<keyword evidence="6 7" id="KW-0472">Membrane</keyword>
<feature type="compositionally biased region" description="Pro residues" evidence="8">
    <location>
        <begin position="23"/>
        <end position="34"/>
    </location>
</feature>
<dbReference type="InterPro" id="IPR000515">
    <property type="entry name" value="MetI-like"/>
</dbReference>
<feature type="transmembrane region" description="Helical" evidence="7">
    <location>
        <begin position="206"/>
        <end position="226"/>
    </location>
</feature>
<evidence type="ECO:0000256" key="7">
    <source>
        <dbReference type="RuleBase" id="RU363032"/>
    </source>
</evidence>
<organism evidence="10 11">
    <name type="scientific">Nocardioides zhouii</name>
    <dbReference type="NCBI Taxonomy" id="1168729"/>
    <lineage>
        <taxon>Bacteria</taxon>
        <taxon>Bacillati</taxon>
        <taxon>Actinomycetota</taxon>
        <taxon>Actinomycetes</taxon>
        <taxon>Propionibacteriales</taxon>
        <taxon>Nocardioidaceae</taxon>
        <taxon>Nocardioides</taxon>
    </lineage>
</organism>
<dbReference type="OrthoDB" id="9804439at2"/>
<feature type="transmembrane region" description="Helical" evidence="7">
    <location>
        <begin position="247"/>
        <end position="268"/>
    </location>
</feature>
<accession>A0A4V1RQ35</accession>
<feature type="transmembrane region" description="Helical" evidence="7">
    <location>
        <begin position="112"/>
        <end position="133"/>
    </location>
</feature>
<dbReference type="CDD" id="cd06261">
    <property type="entry name" value="TM_PBP2"/>
    <property type="match status" value="1"/>
</dbReference>
<dbReference type="PANTHER" id="PTHR30193">
    <property type="entry name" value="ABC TRANSPORTER PERMEASE PROTEIN"/>
    <property type="match status" value="1"/>
</dbReference>
<feature type="region of interest" description="Disordered" evidence="8">
    <location>
        <begin position="1"/>
        <end position="36"/>
    </location>
</feature>
<evidence type="ECO:0000256" key="4">
    <source>
        <dbReference type="ARBA" id="ARBA00022692"/>
    </source>
</evidence>
<dbReference type="EMBL" id="SDWV01000007">
    <property type="protein sequence ID" value="RYC11477.1"/>
    <property type="molecule type" value="Genomic_DNA"/>
</dbReference>
<evidence type="ECO:0000259" key="9">
    <source>
        <dbReference type="PROSITE" id="PS50928"/>
    </source>
</evidence>
<keyword evidence="4 7" id="KW-0812">Transmembrane</keyword>